<evidence type="ECO:0000256" key="5">
    <source>
        <dbReference type="ARBA" id="ARBA00022989"/>
    </source>
</evidence>
<dbReference type="GO" id="GO:0008961">
    <property type="term" value="F:phosphatidylglycerol-prolipoprotein diacylglyceryl transferase activity"/>
    <property type="evidence" value="ECO:0007669"/>
    <property type="project" value="InterPro"/>
</dbReference>
<dbReference type="AlphaFoldDB" id="K2GRV0"/>
<feature type="transmembrane region" description="Helical" evidence="7">
    <location>
        <begin position="85"/>
        <end position="106"/>
    </location>
</feature>
<feature type="transmembrane region" description="Helical" evidence="7">
    <location>
        <begin position="44"/>
        <end position="65"/>
    </location>
</feature>
<evidence type="ECO:0000256" key="6">
    <source>
        <dbReference type="ARBA" id="ARBA00023136"/>
    </source>
</evidence>
<accession>K2GRV0</accession>
<feature type="transmembrane region" description="Helical" evidence="7">
    <location>
        <begin position="155"/>
        <end position="177"/>
    </location>
</feature>
<feature type="transmembrane region" description="Helical" evidence="7">
    <location>
        <begin position="189"/>
        <end position="209"/>
    </location>
</feature>
<dbReference type="NCBIfam" id="TIGR00544">
    <property type="entry name" value="lgt"/>
    <property type="match status" value="1"/>
</dbReference>
<keyword evidence="4 7" id="KW-0812">Transmembrane</keyword>
<dbReference type="Pfam" id="PF01790">
    <property type="entry name" value="LGT"/>
    <property type="match status" value="1"/>
</dbReference>
<evidence type="ECO:0000313" key="8">
    <source>
        <dbReference type="EMBL" id="EKE26040.1"/>
    </source>
</evidence>
<dbReference type="PANTHER" id="PTHR30589">
    <property type="entry name" value="PROLIPOPROTEIN DIACYLGLYCERYL TRANSFERASE"/>
    <property type="match status" value="1"/>
</dbReference>
<evidence type="ECO:0000256" key="7">
    <source>
        <dbReference type="SAM" id="Phobius"/>
    </source>
</evidence>
<keyword evidence="5 7" id="KW-1133">Transmembrane helix</keyword>
<feature type="transmembrane region" description="Helical" evidence="7">
    <location>
        <begin position="118"/>
        <end position="135"/>
    </location>
</feature>
<evidence type="ECO:0000256" key="4">
    <source>
        <dbReference type="ARBA" id="ARBA00022692"/>
    </source>
</evidence>
<comment type="similarity">
    <text evidence="1">Belongs to the Lgt family.</text>
</comment>
<keyword evidence="6 7" id="KW-0472">Membrane</keyword>
<sequence length="249" mass="31464">MKIFDITIFWIQIAPSYYGLAYALGFILGFYFLKKRKFLSEIDLENLVIYIFFWVILGWRIWYILFYNLDFYISNPFEILAFWHGWMSFHGWVIWVIIAMLIFSKVNNKNFFDISDNVVCALPIGLFLWRIWNYINKELLWKPYEWFLAVYKDWIWYFPSPLLEAFLEWIILFFLLNHFYRKRKYKWEIWWYFLFFYGIFRFSVEFIRIPDSQIWYVFWWLTLWQILSIPMIIIWIYFAYFFKKHPDEK</sequence>
<keyword evidence="2" id="KW-1003">Cell membrane</keyword>
<keyword evidence="3" id="KW-0808">Transferase</keyword>
<dbReference type="GO" id="GO:0042158">
    <property type="term" value="P:lipoprotein biosynthetic process"/>
    <property type="evidence" value="ECO:0007669"/>
    <property type="project" value="InterPro"/>
</dbReference>
<feature type="transmembrane region" description="Helical" evidence="7">
    <location>
        <begin position="215"/>
        <end position="242"/>
    </location>
</feature>
<dbReference type="GO" id="GO:0005886">
    <property type="term" value="C:plasma membrane"/>
    <property type="evidence" value="ECO:0007669"/>
    <property type="project" value="InterPro"/>
</dbReference>
<evidence type="ECO:0000256" key="2">
    <source>
        <dbReference type="ARBA" id="ARBA00022475"/>
    </source>
</evidence>
<evidence type="ECO:0008006" key="9">
    <source>
        <dbReference type="Google" id="ProtNLM"/>
    </source>
</evidence>
<dbReference type="EMBL" id="AMFJ01000975">
    <property type="protein sequence ID" value="EKE26040.1"/>
    <property type="molecule type" value="Genomic_DNA"/>
</dbReference>
<evidence type="ECO:0000256" key="3">
    <source>
        <dbReference type="ARBA" id="ARBA00022679"/>
    </source>
</evidence>
<gene>
    <name evidence="8" type="ORF">ACD_4C00459G0004</name>
</gene>
<evidence type="ECO:0000256" key="1">
    <source>
        <dbReference type="ARBA" id="ARBA00007150"/>
    </source>
</evidence>
<protein>
    <recommendedName>
        <fullName evidence="9">Phosphatidylglycerol--prolipoprotein diacylglyceryl transferase</fullName>
    </recommendedName>
</protein>
<organism evidence="8">
    <name type="scientific">uncultured bacterium</name>
    <name type="common">gcode 4</name>
    <dbReference type="NCBI Taxonomy" id="1234023"/>
    <lineage>
        <taxon>Bacteria</taxon>
        <taxon>environmental samples</taxon>
    </lineage>
</organism>
<comment type="caution">
    <text evidence="8">The sequence shown here is derived from an EMBL/GenBank/DDBJ whole genome shotgun (WGS) entry which is preliminary data.</text>
</comment>
<reference evidence="8" key="1">
    <citation type="journal article" date="2012" name="Science">
        <title>Fermentation, hydrogen, and sulfur metabolism in multiple uncultivated bacterial phyla.</title>
        <authorList>
            <person name="Wrighton K.C."/>
            <person name="Thomas B.C."/>
            <person name="Sharon I."/>
            <person name="Miller C.S."/>
            <person name="Castelle C.J."/>
            <person name="VerBerkmoes N.C."/>
            <person name="Wilkins M.J."/>
            <person name="Hettich R.L."/>
            <person name="Lipton M.S."/>
            <person name="Williams K.H."/>
            <person name="Long P.E."/>
            <person name="Banfield J.F."/>
        </authorList>
    </citation>
    <scope>NUCLEOTIDE SEQUENCE [LARGE SCALE GENOMIC DNA]</scope>
</reference>
<dbReference type="PANTHER" id="PTHR30589:SF0">
    <property type="entry name" value="PHOSPHATIDYLGLYCEROL--PROLIPOPROTEIN DIACYLGLYCERYL TRANSFERASE"/>
    <property type="match status" value="1"/>
</dbReference>
<feature type="transmembrane region" description="Helical" evidence="7">
    <location>
        <begin position="6"/>
        <end position="32"/>
    </location>
</feature>
<dbReference type="InterPro" id="IPR001640">
    <property type="entry name" value="Lgt"/>
</dbReference>
<name>K2GRV0_9BACT</name>
<proteinExistence type="inferred from homology"/>